<dbReference type="GO" id="GO:0055085">
    <property type="term" value="P:transmembrane transport"/>
    <property type="evidence" value="ECO:0007669"/>
    <property type="project" value="InterPro"/>
</dbReference>
<gene>
    <name evidence="3" type="ORF">SAMN02927928_0861</name>
</gene>
<feature type="chain" id="PRO_5011654333" evidence="1">
    <location>
        <begin position="22"/>
        <end position="148"/>
    </location>
</feature>
<evidence type="ECO:0000313" key="4">
    <source>
        <dbReference type="Proteomes" id="UP000199150"/>
    </source>
</evidence>
<dbReference type="AlphaFoldDB" id="A0A1G4Q2H8"/>
<accession>A0A1G4Q2H8</accession>
<keyword evidence="1" id="KW-0732">Signal</keyword>
<dbReference type="EMBL" id="FMTS01000001">
    <property type="protein sequence ID" value="SCW38645.1"/>
    <property type="molecule type" value="Genomic_DNA"/>
</dbReference>
<dbReference type="OrthoDB" id="7173736at2"/>
<feature type="domain" description="TonB C-terminal" evidence="2">
    <location>
        <begin position="59"/>
        <end position="95"/>
    </location>
</feature>
<dbReference type="Pfam" id="PF03544">
    <property type="entry name" value="TonB_C"/>
    <property type="match status" value="1"/>
</dbReference>
<reference evidence="4" key="1">
    <citation type="submission" date="2016-10" db="EMBL/GenBank/DDBJ databases">
        <authorList>
            <person name="Varghese N."/>
            <person name="Submissions S."/>
        </authorList>
    </citation>
    <scope>NUCLEOTIDE SEQUENCE [LARGE SCALE GENOMIC DNA]</scope>
    <source>
        <strain evidence="4">CGMCC 1.3431</strain>
    </source>
</reference>
<dbReference type="InterPro" id="IPR037682">
    <property type="entry name" value="TonB_C"/>
</dbReference>
<dbReference type="Proteomes" id="UP000199150">
    <property type="component" value="Unassembled WGS sequence"/>
</dbReference>
<dbReference type="RefSeq" id="WP_090644050.1">
    <property type="nucleotide sequence ID" value="NZ_CBCRYE010000001.1"/>
</dbReference>
<evidence type="ECO:0000259" key="2">
    <source>
        <dbReference type="Pfam" id="PF03544"/>
    </source>
</evidence>
<evidence type="ECO:0000313" key="3">
    <source>
        <dbReference type="EMBL" id="SCW38645.1"/>
    </source>
</evidence>
<protein>
    <submittedName>
        <fullName evidence="3">TonB protein C-terminal</fullName>
    </submittedName>
</protein>
<name>A0A1G4Q2H8_9CAUL</name>
<sequence length="148" mass="15241">MKTSVFCLSVLCGLVATQSLAQDATATGGGVHCAPTAAPVIPDGTRLYTRDGDLSQAGEYPQVAKISAIEGQAQVDCQIGDDGGLTQCVVAAESRPGYGLGEGLAVTVLKWAQTDTSQPGHHAGDWLRFTTNWKLPGGQAAQQLAGSR</sequence>
<keyword evidence="4" id="KW-1185">Reference proteome</keyword>
<evidence type="ECO:0000256" key="1">
    <source>
        <dbReference type="SAM" id="SignalP"/>
    </source>
</evidence>
<organism evidence="3 4">
    <name type="scientific">Asticcacaulis taihuensis</name>
    <dbReference type="NCBI Taxonomy" id="260084"/>
    <lineage>
        <taxon>Bacteria</taxon>
        <taxon>Pseudomonadati</taxon>
        <taxon>Pseudomonadota</taxon>
        <taxon>Alphaproteobacteria</taxon>
        <taxon>Caulobacterales</taxon>
        <taxon>Caulobacteraceae</taxon>
        <taxon>Asticcacaulis</taxon>
    </lineage>
</organism>
<proteinExistence type="predicted"/>
<feature type="signal peptide" evidence="1">
    <location>
        <begin position="1"/>
        <end position="21"/>
    </location>
</feature>
<dbReference type="SUPFAM" id="SSF74653">
    <property type="entry name" value="TolA/TonB C-terminal domain"/>
    <property type="match status" value="1"/>
</dbReference>